<gene>
    <name evidence="8" type="ORF">D8M04_03105</name>
</gene>
<proteinExistence type="predicted"/>
<evidence type="ECO:0000256" key="6">
    <source>
        <dbReference type="SAM" id="Phobius"/>
    </source>
</evidence>
<keyword evidence="4 6" id="KW-1133">Transmembrane helix</keyword>
<keyword evidence="2" id="KW-1003">Cell membrane</keyword>
<comment type="caution">
    <text evidence="8">The sequence shown here is derived from an EMBL/GenBank/DDBJ whole genome shotgun (WGS) entry which is preliminary data.</text>
</comment>
<evidence type="ECO:0000256" key="3">
    <source>
        <dbReference type="ARBA" id="ARBA00022692"/>
    </source>
</evidence>
<evidence type="ECO:0000313" key="9">
    <source>
        <dbReference type="Proteomes" id="UP000270219"/>
    </source>
</evidence>
<feature type="transmembrane region" description="Helical" evidence="6">
    <location>
        <begin position="46"/>
        <end position="66"/>
    </location>
</feature>
<keyword evidence="9" id="KW-1185">Reference proteome</keyword>
<keyword evidence="3 6" id="KW-0812">Transmembrane</keyword>
<feature type="domain" description="RDD" evidence="7">
    <location>
        <begin position="2"/>
        <end position="163"/>
    </location>
</feature>
<sequence length="170" mass="19530">MYASFINRFKAFMIDYLLILAYLMIVLIINIFLFPSLQDLFKQSPILAELSGFLMVTLPISLYFIISDSNRIGQSFGKKTTGIKVIEKNGESPSIIRLTYRTIIKFLPWELSHFLVYRLIYIGDGEVPLIYFVIGGVIYVLILVYILSAVFSKKKQSVYDKLVGMYVVKV</sequence>
<protein>
    <submittedName>
        <fullName evidence="8">RDD family protein</fullName>
    </submittedName>
</protein>
<dbReference type="GO" id="GO:0005886">
    <property type="term" value="C:plasma membrane"/>
    <property type="evidence" value="ECO:0007669"/>
    <property type="project" value="UniProtKB-SubCell"/>
</dbReference>
<feature type="transmembrane region" description="Helical" evidence="6">
    <location>
        <begin position="129"/>
        <end position="151"/>
    </location>
</feature>
<dbReference type="AlphaFoldDB" id="A0A498DDX7"/>
<dbReference type="RefSeq" id="WP_121521309.1">
    <property type="nucleotide sequence ID" value="NZ_RCHR01000001.1"/>
</dbReference>
<dbReference type="Pfam" id="PF06271">
    <property type="entry name" value="RDD"/>
    <property type="match status" value="1"/>
</dbReference>
<dbReference type="PANTHER" id="PTHR36115">
    <property type="entry name" value="PROLINE-RICH ANTIGEN HOMOLOG-RELATED"/>
    <property type="match status" value="1"/>
</dbReference>
<organism evidence="8 9">
    <name type="scientific">Oceanobacillus piezotolerans</name>
    <dbReference type="NCBI Taxonomy" id="2448030"/>
    <lineage>
        <taxon>Bacteria</taxon>
        <taxon>Bacillati</taxon>
        <taxon>Bacillota</taxon>
        <taxon>Bacilli</taxon>
        <taxon>Bacillales</taxon>
        <taxon>Bacillaceae</taxon>
        <taxon>Oceanobacillus</taxon>
    </lineage>
</organism>
<keyword evidence="5 6" id="KW-0472">Membrane</keyword>
<evidence type="ECO:0000256" key="4">
    <source>
        <dbReference type="ARBA" id="ARBA00022989"/>
    </source>
</evidence>
<evidence type="ECO:0000256" key="1">
    <source>
        <dbReference type="ARBA" id="ARBA00004651"/>
    </source>
</evidence>
<accession>A0A498DDX7</accession>
<dbReference type="InterPro" id="IPR010432">
    <property type="entry name" value="RDD"/>
</dbReference>
<evidence type="ECO:0000256" key="2">
    <source>
        <dbReference type="ARBA" id="ARBA00022475"/>
    </source>
</evidence>
<dbReference type="InterPro" id="IPR051791">
    <property type="entry name" value="Pra-immunoreactive"/>
</dbReference>
<feature type="transmembrane region" description="Helical" evidence="6">
    <location>
        <begin position="12"/>
        <end position="34"/>
    </location>
</feature>
<dbReference type="EMBL" id="RCHR01000001">
    <property type="protein sequence ID" value="RLL48276.1"/>
    <property type="molecule type" value="Genomic_DNA"/>
</dbReference>
<name>A0A498DDX7_9BACI</name>
<evidence type="ECO:0000259" key="7">
    <source>
        <dbReference type="Pfam" id="PF06271"/>
    </source>
</evidence>
<comment type="subcellular location">
    <subcellularLocation>
        <location evidence="1">Cell membrane</location>
        <topology evidence="1">Multi-pass membrane protein</topology>
    </subcellularLocation>
</comment>
<dbReference type="Proteomes" id="UP000270219">
    <property type="component" value="Unassembled WGS sequence"/>
</dbReference>
<dbReference type="OrthoDB" id="1450430at2"/>
<evidence type="ECO:0000313" key="8">
    <source>
        <dbReference type="EMBL" id="RLL48276.1"/>
    </source>
</evidence>
<reference evidence="8 9" key="1">
    <citation type="submission" date="2018-10" db="EMBL/GenBank/DDBJ databases">
        <title>Oceanobacillus sp. YLB-02 draft genome.</title>
        <authorList>
            <person name="Yu L."/>
        </authorList>
    </citation>
    <scope>NUCLEOTIDE SEQUENCE [LARGE SCALE GENOMIC DNA]</scope>
    <source>
        <strain evidence="8 9">YLB-02</strain>
    </source>
</reference>
<dbReference type="PANTHER" id="PTHR36115:SF4">
    <property type="entry name" value="MEMBRANE PROTEIN"/>
    <property type="match status" value="1"/>
</dbReference>
<evidence type="ECO:0000256" key="5">
    <source>
        <dbReference type="ARBA" id="ARBA00023136"/>
    </source>
</evidence>